<dbReference type="AlphaFoldDB" id="A0A3B3BB50"/>
<dbReference type="GO" id="GO:0005576">
    <property type="term" value="C:extracellular region"/>
    <property type="evidence" value="ECO:0007669"/>
    <property type="project" value="InterPro"/>
</dbReference>
<dbReference type="Gene3D" id="3.40.33.10">
    <property type="entry name" value="CAP"/>
    <property type="match status" value="1"/>
</dbReference>
<reference evidence="3" key="2">
    <citation type="submission" date="2025-09" db="UniProtKB">
        <authorList>
            <consortium name="Ensembl"/>
        </authorList>
    </citation>
    <scope>IDENTIFICATION</scope>
</reference>
<dbReference type="Ensembl" id="ENSOMET00000011979.1">
    <property type="protein sequence ID" value="ENSOMEP00000002745.1"/>
    <property type="gene ID" value="ENSOMEG00000003692.1"/>
</dbReference>
<dbReference type="Pfam" id="PF00188">
    <property type="entry name" value="CAP"/>
    <property type="match status" value="1"/>
</dbReference>
<dbReference type="InterPro" id="IPR014044">
    <property type="entry name" value="CAP_dom"/>
</dbReference>
<dbReference type="STRING" id="30732.ENSOMEP00000002745"/>
<dbReference type="PROSITE" id="PS01009">
    <property type="entry name" value="CRISP_1"/>
    <property type="match status" value="1"/>
</dbReference>
<keyword evidence="1" id="KW-1133">Transmembrane helix</keyword>
<dbReference type="GeneTree" id="ENSGT00390000020276"/>
<keyword evidence="1" id="KW-0472">Membrane</keyword>
<dbReference type="InterPro" id="IPR018244">
    <property type="entry name" value="Allrgn_V5/Tpx1_CS"/>
</dbReference>
<dbReference type="PANTHER" id="PTHR10334">
    <property type="entry name" value="CYSTEINE-RICH SECRETORY PROTEIN-RELATED"/>
    <property type="match status" value="1"/>
</dbReference>
<dbReference type="CDD" id="cd05382">
    <property type="entry name" value="CAP_GAPR1-like"/>
    <property type="match status" value="1"/>
</dbReference>
<evidence type="ECO:0000259" key="2">
    <source>
        <dbReference type="SMART" id="SM00198"/>
    </source>
</evidence>
<dbReference type="Proteomes" id="UP000261560">
    <property type="component" value="Unplaced"/>
</dbReference>
<evidence type="ECO:0000313" key="3">
    <source>
        <dbReference type="Ensembl" id="ENSOMEP00000002745.1"/>
    </source>
</evidence>
<dbReference type="InterPro" id="IPR034113">
    <property type="entry name" value="SCP_GAPR1-like"/>
</dbReference>
<keyword evidence="1" id="KW-0812">Transmembrane</keyword>
<name>A0A3B3BB50_ORYME</name>
<sequence>GDVFFFKAFKFNFCFYFRLSPVEDNGRCANLSLRAFSHKHHLLFGFFLLNLFAFLYFPFKGLTICNIYFSDETFKQDFLEAHNAYRALHGVPPLTYNKELCDKAQEWAESCLQNKCLSHSKTDDGENVYSKSGFPKVTTTGKEAVEAWYSEIKDYNFAKPGFQSGTGHFTQVVWKNSTELGVGMATDGKSVFVVGQYRPAGNFTNKGEFEGNVLPKSNLT</sequence>
<evidence type="ECO:0000313" key="4">
    <source>
        <dbReference type="Proteomes" id="UP000261560"/>
    </source>
</evidence>
<dbReference type="SUPFAM" id="SSF55797">
    <property type="entry name" value="PR-1-like"/>
    <property type="match status" value="1"/>
</dbReference>
<feature type="domain" description="SCP" evidence="2">
    <location>
        <begin position="73"/>
        <end position="205"/>
    </location>
</feature>
<reference evidence="3" key="1">
    <citation type="submission" date="2025-08" db="UniProtKB">
        <authorList>
            <consortium name="Ensembl"/>
        </authorList>
    </citation>
    <scope>IDENTIFICATION</scope>
</reference>
<dbReference type="InterPro" id="IPR001283">
    <property type="entry name" value="CRISP-related"/>
</dbReference>
<organism evidence="3 4">
    <name type="scientific">Oryzias melastigma</name>
    <name type="common">Marine medaka</name>
    <dbReference type="NCBI Taxonomy" id="30732"/>
    <lineage>
        <taxon>Eukaryota</taxon>
        <taxon>Metazoa</taxon>
        <taxon>Chordata</taxon>
        <taxon>Craniata</taxon>
        <taxon>Vertebrata</taxon>
        <taxon>Euteleostomi</taxon>
        <taxon>Actinopterygii</taxon>
        <taxon>Neopterygii</taxon>
        <taxon>Teleostei</taxon>
        <taxon>Neoteleostei</taxon>
        <taxon>Acanthomorphata</taxon>
        <taxon>Ovalentaria</taxon>
        <taxon>Atherinomorphae</taxon>
        <taxon>Beloniformes</taxon>
        <taxon>Adrianichthyidae</taxon>
        <taxon>Oryziinae</taxon>
        <taxon>Oryzias</taxon>
    </lineage>
</organism>
<dbReference type="InterPro" id="IPR035940">
    <property type="entry name" value="CAP_sf"/>
</dbReference>
<protein>
    <recommendedName>
        <fullName evidence="2">SCP domain-containing protein</fullName>
    </recommendedName>
</protein>
<accession>A0A3B3BB50</accession>
<proteinExistence type="predicted"/>
<dbReference type="PRINTS" id="PR00837">
    <property type="entry name" value="V5TPXLIKE"/>
</dbReference>
<feature type="transmembrane region" description="Helical" evidence="1">
    <location>
        <begin position="42"/>
        <end position="59"/>
    </location>
</feature>
<dbReference type="SMART" id="SM00198">
    <property type="entry name" value="SCP"/>
    <property type="match status" value="1"/>
</dbReference>
<keyword evidence="4" id="KW-1185">Reference proteome</keyword>
<evidence type="ECO:0000256" key="1">
    <source>
        <dbReference type="SAM" id="Phobius"/>
    </source>
</evidence>
<dbReference type="FunFam" id="3.40.33.10:FF:000002">
    <property type="entry name" value="Golgi-associated plant pathogenesis-related protein 1"/>
    <property type="match status" value="1"/>
</dbReference>
<dbReference type="PaxDb" id="30732-ENSOMEP00000002745"/>
<dbReference type="OMA" id="FAKRGNT"/>